<dbReference type="Proteomes" id="UP000747542">
    <property type="component" value="Unassembled WGS sequence"/>
</dbReference>
<sequence length="465" mass="52340">MSCAATSQDTAYHIGNVLSGSWELTQKIFENLSFREVSRVRSVCRTWADVGAKILEKRRKLHYLTIHPHSIPTTEGKPRYCLAFCSEDWSSKPEVFNIKEESGKLTLLQYLSGSLPSSCDFGLVSATGVIGTVENNYQGHCLESANNLNQEILSFLHQKEPQGRKPNRWCRRSEESGSQKPEETSQKTSPPQKEAASVNSSSSSSTDTKDVSVNKNEKRPCVGYSIEVEQISDSMHQTDAVSLILIPHHPGVQLKFFNLCDVKFLKEYRKDEDMSCDNLTISADEFNHLTSLSQDDHLKALLVQNHKVALGGGIADCLYAGRSNSFSQSSFGVAVSGPNVMAASVIIPKYVDNPKVFEEYMKELKSCGLPEDQSVAFMFTCCGRGYYWYRRRGKPWFDYDNVETKAFRQFFPNTPIFGFFGGGEIGLNHLPKFSRQEEDERAPPKKRKKKMFHQVSTVIVLLSFL</sequence>
<organism evidence="2 3">
    <name type="scientific">Homarus americanus</name>
    <name type="common">American lobster</name>
    <dbReference type="NCBI Taxonomy" id="6706"/>
    <lineage>
        <taxon>Eukaryota</taxon>
        <taxon>Metazoa</taxon>
        <taxon>Ecdysozoa</taxon>
        <taxon>Arthropoda</taxon>
        <taxon>Crustacea</taxon>
        <taxon>Multicrustacea</taxon>
        <taxon>Malacostraca</taxon>
        <taxon>Eumalacostraca</taxon>
        <taxon>Eucarida</taxon>
        <taxon>Decapoda</taxon>
        <taxon>Pleocyemata</taxon>
        <taxon>Astacidea</taxon>
        <taxon>Nephropoidea</taxon>
        <taxon>Nephropidae</taxon>
        <taxon>Homarus</taxon>
    </lineage>
</organism>
<dbReference type="InterPro" id="IPR036047">
    <property type="entry name" value="F-box-like_dom_sf"/>
</dbReference>
<keyword evidence="3" id="KW-1185">Reference proteome</keyword>
<evidence type="ECO:0000313" key="2">
    <source>
        <dbReference type="EMBL" id="KAG7156569.1"/>
    </source>
</evidence>
<dbReference type="EMBL" id="JAHLQT010039062">
    <property type="protein sequence ID" value="KAG7156569.1"/>
    <property type="molecule type" value="Genomic_DNA"/>
</dbReference>
<name>A0A8J5JH30_HOMAM</name>
<feature type="region of interest" description="Disordered" evidence="1">
    <location>
        <begin position="160"/>
        <end position="214"/>
    </location>
</feature>
<dbReference type="PANTHER" id="PTHR14939:SF5">
    <property type="entry name" value="F-BOX ONLY PROTEIN 22"/>
    <property type="match status" value="1"/>
</dbReference>
<dbReference type="SUPFAM" id="SSF81383">
    <property type="entry name" value="F-box domain"/>
    <property type="match status" value="1"/>
</dbReference>
<evidence type="ECO:0000313" key="3">
    <source>
        <dbReference type="Proteomes" id="UP000747542"/>
    </source>
</evidence>
<dbReference type="GO" id="GO:0032436">
    <property type="term" value="P:positive regulation of proteasomal ubiquitin-dependent protein catabolic process"/>
    <property type="evidence" value="ECO:0007669"/>
    <property type="project" value="TreeGrafter"/>
</dbReference>
<gene>
    <name evidence="2" type="primary">Fbxo22-L</name>
    <name evidence="2" type="ORF">Hamer_G006545</name>
</gene>
<dbReference type="GO" id="GO:0000209">
    <property type="term" value="P:protein polyubiquitination"/>
    <property type="evidence" value="ECO:0007669"/>
    <property type="project" value="TreeGrafter"/>
</dbReference>
<reference evidence="2" key="1">
    <citation type="journal article" date="2021" name="Sci. Adv.">
        <title>The American lobster genome reveals insights on longevity, neural, and immune adaptations.</title>
        <authorList>
            <person name="Polinski J.M."/>
            <person name="Zimin A.V."/>
            <person name="Clark K.F."/>
            <person name="Kohn A.B."/>
            <person name="Sadowski N."/>
            <person name="Timp W."/>
            <person name="Ptitsyn A."/>
            <person name="Khanna P."/>
            <person name="Romanova D.Y."/>
            <person name="Williams P."/>
            <person name="Greenwood S.J."/>
            <person name="Moroz L.L."/>
            <person name="Walt D.R."/>
            <person name="Bodnar A.G."/>
        </authorList>
    </citation>
    <scope>NUCLEOTIDE SEQUENCE</scope>
    <source>
        <strain evidence="2">GMGI-L3</strain>
    </source>
</reference>
<feature type="compositionally biased region" description="Low complexity" evidence="1">
    <location>
        <begin position="197"/>
        <end position="206"/>
    </location>
</feature>
<accession>A0A8J5JH30</accession>
<protein>
    <submittedName>
        <fullName evidence="2">F-box only protein 22-like</fullName>
    </submittedName>
</protein>
<dbReference type="AlphaFoldDB" id="A0A8J5JH30"/>
<evidence type="ECO:0000256" key="1">
    <source>
        <dbReference type="SAM" id="MobiDB-lite"/>
    </source>
</evidence>
<proteinExistence type="predicted"/>
<feature type="compositionally biased region" description="Basic and acidic residues" evidence="1">
    <location>
        <begin position="171"/>
        <end position="185"/>
    </location>
</feature>
<comment type="caution">
    <text evidence="2">The sequence shown here is derived from an EMBL/GenBank/DDBJ whole genome shotgun (WGS) entry which is preliminary data.</text>
</comment>
<dbReference type="PANTHER" id="PTHR14939">
    <property type="entry name" value="F-BOX ONLY PROTEIN 22"/>
    <property type="match status" value="1"/>
</dbReference>